<dbReference type="PANTHER" id="PTHR21660:SF1">
    <property type="entry name" value="ACYL-COENZYME A THIOESTERASE 13"/>
    <property type="match status" value="1"/>
</dbReference>
<name>A0A9W8H9U2_9FUNG</name>
<dbReference type="InterPro" id="IPR003736">
    <property type="entry name" value="PAAI_dom"/>
</dbReference>
<organism evidence="4 5">
    <name type="scientific">Coemansia javaensis</name>
    <dbReference type="NCBI Taxonomy" id="2761396"/>
    <lineage>
        <taxon>Eukaryota</taxon>
        <taxon>Fungi</taxon>
        <taxon>Fungi incertae sedis</taxon>
        <taxon>Zoopagomycota</taxon>
        <taxon>Kickxellomycotina</taxon>
        <taxon>Kickxellomycetes</taxon>
        <taxon>Kickxellales</taxon>
        <taxon>Kickxellaceae</taxon>
        <taxon>Coemansia</taxon>
    </lineage>
</organism>
<sequence>MTTAVAPLVSSEELLRRAAEQQQEQLAAGVRLTTPPVSRLRVQSIEPTGAKGGRITGARAVFSFTVDPSDCNAWRTLHGGCVFTVFNAAGKITTAAVAAGARNIVSTDLTTHYLAGVPAGATVSVEIECLRITRSVGFLRGSITDAAGTLCYVSMQNVSFEL</sequence>
<evidence type="ECO:0000256" key="1">
    <source>
        <dbReference type="ARBA" id="ARBA00008324"/>
    </source>
</evidence>
<keyword evidence="5" id="KW-1185">Reference proteome</keyword>
<dbReference type="InterPro" id="IPR029069">
    <property type="entry name" value="HotDog_dom_sf"/>
</dbReference>
<evidence type="ECO:0000313" key="4">
    <source>
        <dbReference type="EMBL" id="KAJ2777284.1"/>
    </source>
</evidence>
<dbReference type="Proteomes" id="UP001140217">
    <property type="component" value="Unassembled WGS sequence"/>
</dbReference>
<dbReference type="NCBIfam" id="TIGR00369">
    <property type="entry name" value="unchar_dom_1"/>
    <property type="match status" value="1"/>
</dbReference>
<protein>
    <recommendedName>
        <fullName evidence="3">Thioesterase domain-containing protein</fullName>
    </recommendedName>
</protein>
<dbReference type="InterPro" id="IPR006683">
    <property type="entry name" value="Thioestr_dom"/>
</dbReference>
<gene>
    <name evidence="4" type="ORF">H4R18_005232</name>
</gene>
<dbReference type="PANTHER" id="PTHR21660">
    <property type="entry name" value="THIOESTERASE SUPERFAMILY MEMBER-RELATED"/>
    <property type="match status" value="1"/>
</dbReference>
<dbReference type="GO" id="GO:0047617">
    <property type="term" value="F:fatty acyl-CoA hydrolase activity"/>
    <property type="evidence" value="ECO:0007669"/>
    <property type="project" value="InterPro"/>
</dbReference>
<dbReference type="Pfam" id="PF03061">
    <property type="entry name" value="4HBT"/>
    <property type="match status" value="1"/>
</dbReference>
<accession>A0A9W8H9U2</accession>
<proteinExistence type="inferred from homology"/>
<dbReference type="OrthoDB" id="46529at2759"/>
<dbReference type="EMBL" id="JANBUL010000301">
    <property type="protein sequence ID" value="KAJ2777284.1"/>
    <property type="molecule type" value="Genomic_DNA"/>
</dbReference>
<evidence type="ECO:0000313" key="5">
    <source>
        <dbReference type="Proteomes" id="UP001140217"/>
    </source>
</evidence>
<dbReference type="Gene3D" id="3.10.129.10">
    <property type="entry name" value="Hotdog Thioesterase"/>
    <property type="match status" value="1"/>
</dbReference>
<comment type="similarity">
    <text evidence="1">Belongs to the thioesterase PaaI family.</text>
</comment>
<evidence type="ECO:0000259" key="3">
    <source>
        <dbReference type="Pfam" id="PF03061"/>
    </source>
</evidence>
<dbReference type="AlphaFoldDB" id="A0A9W8H9U2"/>
<dbReference type="SUPFAM" id="SSF54637">
    <property type="entry name" value="Thioesterase/thiol ester dehydrase-isomerase"/>
    <property type="match status" value="1"/>
</dbReference>
<reference evidence="4" key="1">
    <citation type="submission" date="2022-07" db="EMBL/GenBank/DDBJ databases">
        <title>Phylogenomic reconstructions and comparative analyses of Kickxellomycotina fungi.</title>
        <authorList>
            <person name="Reynolds N.K."/>
            <person name="Stajich J.E."/>
            <person name="Barry K."/>
            <person name="Grigoriev I.V."/>
            <person name="Crous P."/>
            <person name="Smith M.E."/>
        </authorList>
    </citation>
    <scope>NUCLEOTIDE SEQUENCE</scope>
    <source>
        <strain evidence="4">NBRC 105414</strain>
    </source>
</reference>
<feature type="domain" description="Thioesterase" evidence="3">
    <location>
        <begin position="76"/>
        <end position="151"/>
    </location>
</feature>
<dbReference type="CDD" id="cd03443">
    <property type="entry name" value="PaaI_thioesterase"/>
    <property type="match status" value="1"/>
</dbReference>
<evidence type="ECO:0000256" key="2">
    <source>
        <dbReference type="ARBA" id="ARBA00022801"/>
    </source>
</evidence>
<dbReference type="InterPro" id="IPR039298">
    <property type="entry name" value="ACOT13"/>
</dbReference>
<comment type="caution">
    <text evidence="4">The sequence shown here is derived from an EMBL/GenBank/DDBJ whole genome shotgun (WGS) entry which is preliminary data.</text>
</comment>
<keyword evidence="2" id="KW-0378">Hydrolase</keyword>